<dbReference type="InterPro" id="IPR002710">
    <property type="entry name" value="Dilute_dom"/>
</dbReference>
<feature type="coiled-coil region" evidence="9">
    <location>
        <begin position="1244"/>
        <end position="1308"/>
    </location>
</feature>
<keyword evidence="14" id="KW-1185">Reference proteome</keyword>
<keyword evidence="7 8" id="KW-0009">Actin-binding</keyword>
<dbReference type="PROSITE" id="PS51126">
    <property type="entry name" value="DILUTE"/>
    <property type="match status" value="1"/>
</dbReference>
<protein>
    <recommendedName>
        <fullName evidence="15">Myosin motor domain-containing protein</fullName>
    </recommendedName>
</protein>
<feature type="compositionally biased region" description="Basic and acidic residues" evidence="10">
    <location>
        <begin position="1365"/>
        <end position="1385"/>
    </location>
</feature>
<sequence>TGVWIPDKDIVWRAGIVVGPIKDNKLRVFLDNGSVSTLATVDVKKPEDLPPLRNPDILIGADDLTSLSYLHEPAVLYNLQYRFLNTTIYTYCGIVLVAINPYESLPIYGEDFIMQYRGQTMGELDPHIFAVAEDAFSAMTRDNENQSVIISGESGAGKTVSARFTMRYLAAVGGSSSETQVERKVLASNPIMESFGNAKTTRNDNSSRFGKFIEINFDKNQGITGANMRTYLLEKSRVVYQAEQERNYHIFYQLCESRQLPYLEELSLENAMDFYYTQQGGNPVVDTIDDKDSLQSTIDAFEILGVTSEHQRVIFRSVAAVLHLGNVKFVTLDDEPDECFIMDDDPSLANVVELLGINFPQLQKWLCNRKISTMHEIITKPLTPKQAATARDGLAKLIYSKLFDWIVQTVNEVLAATVKANSFIGVLDIYGFEFFEWNSFEQFCINFANEKLQQQFCMHVFKLEQEEYIKEEIEWTFIDFYDNQPCIDLVEGKMGIIALLDEECKVQGTDKNWIQKLYNNFGNKKHDYFSKPRTSQSSFIVHHFCGNVTYECYGFIEKNKDVIFEEYLSILRASEFEIVAEMFHEATEERSRGSTSSGSRIRSSSAGRLRLGNEKKRLKTVGSQFIGSVGQLMTTLNNTKPHYVRTIKPNERKAPFTFEPTLSVQQLRACGIIETIKISAAGFPSRWTYMDFYTRYRVLAKLSSDIDRNDLKGTCSNIVKSYISDADKIQLGKTKIFFRPGQVAYLEKLRSDKLNRTSIMIQKFIKGWRQRRRYQQLRNSTIKIQSLYRGLCARRLLLFLCQTKASTVIQKRFRGFRARKAYKLLRQVIIQMQCLTRIKFARKKYVHLLRNKKAIIIQRNVRCWMEKARYYRTLKAIILLQCCLRRLIAKRQLKKLKIEARSVAHLQELQKGMENKIISLQRRLTEQVSRITLLTMFICFHNNEYTRETDDLKKQLTSFSEVKSSLAAALKRIDVLEAEIESAKSELENSNKRYDDVLTAAEETELIMQKLSLVESQLKEQQEIETENSKLKEELHLTVVQRDEHKTELEQTREHYQRHLKDHARLEQRFDNLQEEMELQQKQQRAMNEKFAGVVSGIDLDVDGLGNVLSAMKIKYEMVKNERDKLEQELKNLAEIRGKTRTRLLKNEVERLSQMERQYWELVTVNSLLRHHAVTVVGKSEKEIAKDLDKALVENEKLKKQLATAKTGHNDQDTAKENIKDYKYKIDDPLLEYDGDLNALIGANKYLRAAVRDLEQKSENQRNNNEIVVENEQVKEVVAENEELRLRCSSMEANIESLKSQIRREFRKMGNSDEVSKKRASSLFASGRQPRITGPNAGLVMRSVSIDKPPVADDVNGNVNINDSNKNEDKNESKDVTRTEIDKPKSKVSNSHDTVDGNIKIKHRSHERKCWIQFRRQDIGNFIKQLVHAKPDMIPDGIPTSPAFITFMCLRYADYNNDDRSIQGLLTNYINGIRAVIKKSKSNINMTIFWLANTCRLTHLIKQYSGDELAEGGEENQRWNLQNFNLDDYCQVLTDLSVRIYHELLRTVHEKLQTIIIKAMLEAELIPDVSPSKQFFKSHPSKAQSGINVTTITKILVDLLTVLKEFDIDAEVIKQVFRQIFYFIAAYMLNNMLLRKDMCNWSKGMQIRYNISQLEEWCRDNDLSESGAIESLEYVTQATQLLQVSKKTKEDVDGIFDMCNRLNPLQIQKILTMYMPISEFEDRVPASIIQYVAARGGTQNSNYRLMMDLTYMFPVTFLFAQSLTKLEDVLIPEGLKLQQYLTIQ</sequence>
<evidence type="ECO:0000256" key="3">
    <source>
        <dbReference type="ARBA" id="ARBA00022840"/>
    </source>
</evidence>
<evidence type="ECO:0000256" key="6">
    <source>
        <dbReference type="ARBA" id="ARBA00023175"/>
    </source>
</evidence>
<dbReference type="GO" id="GO:0006897">
    <property type="term" value="P:endocytosis"/>
    <property type="evidence" value="ECO:0000318"/>
    <property type="project" value="GO_Central"/>
</dbReference>
<dbReference type="KEGG" id="tad:TRIADDRAFT_24346"/>
<dbReference type="PhylomeDB" id="B3RU37"/>
<feature type="domain" description="Myosin motor" evidence="12">
    <location>
        <begin position="59"/>
        <end position="751"/>
    </location>
</feature>
<dbReference type="SMART" id="SM01132">
    <property type="entry name" value="DIL"/>
    <property type="match status" value="1"/>
</dbReference>
<dbReference type="GO" id="GO:0005737">
    <property type="term" value="C:cytoplasm"/>
    <property type="evidence" value="ECO:0000318"/>
    <property type="project" value="GO_Central"/>
</dbReference>
<feature type="coiled-coil region" evidence="9">
    <location>
        <begin position="966"/>
        <end position="1143"/>
    </location>
</feature>
<dbReference type="Gene3D" id="3.40.850.10">
    <property type="entry name" value="Kinesin motor domain"/>
    <property type="match status" value="1"/>
</dbReference>
<dbReference type="Gene3D" id="1.20.58.530">
    <property type="match status" value="1"/>
</dbReference>
<dbReference type="InterPro" id="IPR036103">
    <property type="entry name" value="MYSc_Myo5"/>
</dbReference>
<name>B3RU37_TRIAD</name>
<dbReference type="Gene3D" id="1.10.10.820">
    <property type="match status" value="1"/>
</dbReference>
<dbReference type="STRING" id="10228.B3RU37"/>
<dbReference type="OMA" id="LEYQMHE"/>
<feature type="region of interest" description="Disordered" evidence="10">
    <location>
        <begin position="587"/>
        <end position="606"/>
    </location>
</feature>
<dbReference type="GO" id="GO:0000146">
    <property type="term" value="F:microfilament motor activity"/>
    <property type="evidence" value="ECO:0000318"/>
    <property type="project" value="GO_Central"/>
</dbReference>
<dbReference type="GO" id="GO:0016459">
    <property type="term" value="C:myosin complex"/>
    <property type="evidence" value="ECO:0007669"/>
    <property type="project" value="UniProtKB-KW"/>
</dbReference>
<keyword evidence="4 9" id="KW-0175">Coiled coil</keyword>
<evidence type="ECO:0000256" key="8">
    <source>
        <dbReference type="PROSITE-ProRule" id="PRU00782"/>
    </source>
</evidence>
<evidence type="ECO:0000259" key="11">
    <source>
        <dbReference type="PROSITE" id="PS51126"/>
    </source>
</evidence>
<dbReference type="Gene3D" id="1.20.120.720">
    <property type="entry name" value="Myosin VI head, motor domain, U50 subdomain"/>
    <property type="match status" value="1"/>
</dbReference>
<evidence type="ECO:0000313" key="14">
    <source>
        <dbReference type="Proteomes" id="UP000009022"/>
    </source>
</evidence>
<dbReference type="PROSITE" id="PS50096">
    <property type="entry name" value="IQ"/>
    <property type="match status" value="4"/>
</dbReference>
<evidence type="ECO:0000256" key="10">
    <source>
        <dbReference type="SAM" id="MobiDB-lite"/>
    </source>
</evidence>
<reference evidence="13 14" key="1">
    <citation type="journal article" date="2008" name="Nature">
        <title>The Trichoplax genome and the nature of placozoans.</title>
        <authorList>
            <person name="Srivastava M."/>
            <person name="Begovic E."/>
            <person name="Chapman J."/>
            <person name="Putnam N.H."/>
            <person name="Hellsten U."/>
            <person name="Kawashima T."/>
            <person name="Kuo A."/>
            <person name="Mitros T."/>
            <person name="Salamov A."/>
            <person name="Carpenter M.L."/>
            <person name="Signorovitch A.Y."/>
            <person name="Moreno M.A."/>
            <person name="Kamm K."/>
            <person name="Grimwood J."/>
            <person name="Schmutz J."/>
            <person name="Shapiro H."/>
            <person name="Grigoriev I.V."/>
            <person name="Buss L.W."/>
            <person name="Schierwater B."/>
            <person name="Dellaporta S.L."/>
            <person name="Rokhsar D.S."/>
        </authorList>
    </citation>
    <scope>NUCLEOTIDE SEQUENCE [LARGE SCALE GENOMIC DNA]</scope>
    <source>
        <strain evidence="13 14">Grell-BS-1999</strain>
    </source>
</reference>
<evidence type="ECO:0000259" key="12">
    <source>
        <dbReference type="PROSITE" id="PS51456"/>
    </source>
</evidence>
<dbReference type="RefSeq" id="XP_002111308.1">
    <property type="nucleotide sequence ID" value="XM_002111272.1"/>
</dbReference>
<dbReference type="SMART" id="SM00015">
    <property type="entry name" value="IQ"/>
    <property type="match status" value="5"/>
</dbReference>
<dbReference type="eggNOG" id="KOG0160">
    <property type="taxonomic scope" value="Eukaryota"/>
</dbReference>
<dbReference type="EMBL" id="DS985244">
    <property type="protein sequence ID" value="EDV25275.1"/>
    <property type="molecule type" value="Genomic_DNA"/>
</dbReference>
<evidence type="ECO:0000313" key="13">
    <source>
        <dbReference type="EMBL" id="EDV25275.1"/>
    </source>
</evidence>
<evidence type="ECO:0008006" key="15">
    <source>
        <dbReference type="Google" id="ProtNLM"/>
    </source>
</evidence>
<dbReference type="PROSITE" id="PS00018">
    <property type="entry name" value="EF_HAND_1"/>
    <property type="match status" value="1"/>
</dbReference>
<dbReference type="GO" id="GO:0007015">
    <property type="term" value="P:actin filament organization"/>
    <property type="evidence" value="ECO:0000318"/>
    <property type="project" value="GO_Central"/>
</dbReference>
<dbReference type="Gene3D" id="1.20.5.190">
    <property type="match status" value="3"/>
</dbReference>
<keyword evidence="2 8" id="KW-0547">Nucleotide-binding</keyword>
<dbReference type="SUPFAM" id="SSF52540">
    <property type="entry name" value="P-loop containing nucleoside triphosphate hydrolases"/>
    <property type="match status" value="2"/>
</dbReference>
<dbReference type="PANTHER" id="PTHR13140:SF706">
    <property type="entry name" value="DILUTE CLASS UNCONVENTIONAL MYOSIN, ISOFORM C"/>
    <property type="match status" value="1"/>
</dbReference>
<dbReference type="CDD" id="cd15470">
    <property type="entry name" value="Myo5_CBD"/>
    <property type="match status" value="1"/>
</dbReference>
<dbReference type="Pfam" id="PF00612">
    <property type="entry name" value="IQ"/>
    <property type="match status" value="1"/>
</dbReference>
<comment type="similarity">
    <text evidence="1 8">Belongs to the TRAFAC class myosin-kinesin ATPase superfamily. Myosin family.</text>
</comment>
<dbReference type="InterPro" id="IPR027417">
    <property type="entry name" value="P-loop_NTPase"/>
</dbReference>
<dbReference type="FunFam" id="1.10.10.820:FF:000001">
    <property type="entry name" value="Myosin heavy chain"/>
    <property type="match status" value="1"/>
</dbReference>
<feature type="domain" description="Dilute" evidence="11">
    <location>
        <begin position="1467"/>
        <end position="1738"/>
    </location>
</feature>
<dbReference type="SMART" id="SM00242">
    <property type="entry name" value="MYSc"/>
    <property type="match status" value="1"/>
</dbReference>
<evidence type="ECO:0000256" key="9">
    <source>
        <dbReference type="SAM" id="Coils"/>
    </source>
</evidence>
<feature type="non-terminal residue" evidence="13">
    <location>
        <position position="1"/>
    </location>
</feature>
<feature type="coiled-coil region" evidence="9">
    <location>
        <begin position="1181"/>
        <end position="1208"/>
    </location>
</feature>
<dbReference type="GO" id="GO:0051015">
    <property type="term" value="F:actin filament binding"/>
    <property type="evidence" value="ECO:0000318"/>
    <property type="project" value="GO_Central"/>
</dbReference>
<evidence type="ECO:0000256" key="4">
    <source>
        <dbReference type="ARBA" id="ARBA00023054"/>
    </source>
</evidence>
<dbReference type="CDD" id="cd01380">
    <property type="entry name" value="MYSc_Myo5"/>
    <property type="match status" value="1"/>
</dbReference>
<keyword evidence="5 8" id="KW-0518">Myosin</keyword>
<evidence type="ECO:0000256" key="7">
    <source>
        <dbReference type="ARBA" id="ARBA00023203"/>
    </source>
</evidence>
<feature type="compositionally biased region" description="Low complexity" evidence="10">
    <location>
        <begin position="593"/>
        <end position="606"/>
    </location>
</feature>
<feature type="region of interest" description="Disordered" evidence="10">
    <location>
        <begin position="1349"/>
        <end position="1397"/>
    </location>
</feature>
<dbReference type="GO" id="GO:0016020">
    <property type="term" value="C:membrane"/>
    <property type="evidence" value="ECO:0000318"/>
    <property type="project" value="GO_Central"/>
</dbReference>
<dbReference type="FunCoup" id="B3RU37">
    <property type="interactions" value="1235"/>
</dbReference>
<evidence type="ECO:0000256" key="1">
    <source>
        <dbReference type="ARBA" id="ARBA00008314"/>
    </source>
</evidence>
<dbReference type="InterPro" id="IPR036961">
    <property type="entry name" value="Kinesin_motor_dom_sf"/>
</dbReference>
<dbReference type="PRINTS" id="PR00193">
    <property type="entry name" value="MYOSINHEAVY"/>
</dbReference>
<dbReference type="OrthoDB" id="6108017at2759"/>
<dbReference type="PROSITE" id="PS51456">
    <property type="entry name" value="MYOSIN_MOTOR"/>
    <property type="match status" value="1"/>
</dbReference>
<dbReference type="Gene3D" id="6.20.240.20">
    <property type="match status" value="1"/>
</dbReference>
<dbReference type="GO" id="GO:0005524">
    <property type="term" value="F:ATP binding"/>
    <property type="evidence" value="ECO:0007669"/>
    <property type="project" value="UniProtKB-UniRule"/>
</dbReference>
<dbReference type="PANTHER" id="PTHR13140">
    <property type="entry name" value="MYOSIN"/>
    <property type="match status" value="1"/>
</dbReference>
<keyword evidence="3 8" id="KW-0067">ATP-binding</keyword>
<gene>
    <name evidence="13" type="ORF">TRIADDRAFT_24346</name>
</gene>
<dbReference type="InParanoid" id="B3RU37"/>
<dbReference type="Proteomes" id="UP000009022">
    <property type="component" value="Unassembled WGS sequence"/>
</dbReference>
<feature type="region of interest" description="Actin-binding" evidence="8">
    <location>
        <begin position="629"/>
        <end position="651"/>
    </location>
</feature>
<accession>B3RU37</accession>
<feature type="binding site" evidence="8">
    <location>
        <begin position="152"/>
        <end position="159"/>
    </location>
    <ligand>
        <name>ATP</name>
        <dbReference type="ChEBI" id="CHEBI:30616"/>
    </ligand>
</feature>
<dbReference type="CTD" id="6752981"/>
<keyword evidence="6 8" id="KW-0505">Motor protein</keyword>
<dbReference type="HOGENOM" id="CLU_000192_9_0_1"/>
<dbReference type="Pfam" id="PF00063">
    <property type="entry name" value="Myosin_head"/>
    <property type="match status" value="1"/>
</dbReference>
<dbReference type="InterPro" id="IPR000048">
    <property type="entry name" value="IQ_motif_EF-hand-BS"/>
</dbReference>
<dbReference type="InterPro" id="IPR001609">
    <property type="entry name" value="Myosin_head_motor_dom-like"/>
</dbReference>
<dbReference type="GO" id="GO:0015629">
    <property type="term" value="C:actin cytoskeleton"/>
    <property type="evidence" value="ECO:0000318"/>
    <property type="project" value="GO_Central"/>
</dbReference>
<dbReference type="InterPro" id="IPR018247">
    <property type="entry name" value="EF_Hand_1_Ca_BS"/>
</dbReference>
<organism evidence="13 14">
    <name type="scientific">Trichoplax adhaerens</name>
    <name type="common">Trichoplax reptans</name>
    <dbReference type="NCBI Taxonomy" id="10228"/>
    <lineage>
        <taxon>Eukaryota</taxon>
        <taxon>Metazoa</taxon>
        <taxon>Placozoa</taxon>
        <taxon>Uniplacotomia</taxon>
        <taxon>Trichoplacea</taxon>
        <taxon>Trichoplacidae</taxon>
        <taxon>Trichoplax</taxon>
    </lineage>
</organism>
<dbReference type="Pfam" id="PF01843">
    <property type="entry name" value="DIL"/>
    <property type="match status" value="1"/>
</dbReference>
<dbReference type="CDD" id="cd23767">
    <property type="entry name" value="IQCD"/>
    <property type="match status" value="1"/>
</dbReference>
<evidence type="ECO:0000256" key="5">
    <source>
        <dbReference type="ARBA" id="ARBA00023123"/>
    </source>
</evidence>
<dbReference type="GeneID" id="6752981"/>
<evidence type="ECO:0000256" key="2">
    <source>
        <dbReference type="ARBA" id="ARBA00022741"/>
    </source>
</evidence>
<proteinExistence type="inferred from homology"/>